<dbReference type="OrthoDB" id="10250282at2759"/>
<dbReference type="Gene3D" id="3.30.360.10">
    <property type="entry name" value="Dihydrodipicolinate Reductase, domain 2"/>
    <property type="match status" value="1"/>
</dbReference>
<dbReference type="SUPFAM" id="SSF55347">
    <property type="entry name" value="Glyceraldehyde-3-phosphate dehydrogenase-like, C-terminal domain"/>
    <property type="match status" value="1"/>
</dbReference>
<dbReference type="EMBL" id="SWFS01000116">
    <property type="protein sequence ID" value="KAA8916225.1"/>
    <property type="molecule type" value="Genomic_DNA"/>
</dbReference>
<keyword evidence="5" id="KW-1185">Reference proteome</keyword>
<evidence type="ECO:0000256" key="1">
    <source>
        <dbReference type="SAM" id="Phobius"/>
    </source>
</evidence>
<feature type="transmembrane region" description="Helical" evidence="1">
    <location>
        <begin position="6"/>
        <end position="25"/>
    </location>
</feature>
<sequence>MSSEKINILFIGAGTITFGNGIVLWNHSVRLERILGDRQNVVGIVDPSATRVSEILQEKAAGAHSKSYAKAKSFRTVEQAKAGLGDTPVDMIIIAAPPFHRGTVNPGKDLELEAIKHFGTKPTYFLEKPLAATRPSEPAKVAKVLKQKPDLSLGIGYMMRYLKVVQKAKQIIEQNNLKVMAVTARYAMAYQKSKKPHWWMKSREGGPVIEQGTHFCDLMRYLAGDVDLDTVQATTLEHFEPVGQINPQFVEEHKIDDDDRVPRITSAFWKFKTGAVGNFVHAVALHGARFSNEITIFADGYQIRLTELYTTPTLHVRSPESDTVEKVYTYPEDDSFFNELTAFLSTSANRNNKKPVIIDDPDNLNVNKFLSSYEDALKTFELTWKIRDLSDESARKLRAKL</sequence>
<feature type="domain" description="Oxidoreductase putative C-terminal" evidence="3">
    <location>
        <begin position="160"/>
        <end position="301"/>
    </location>
</feature>
<dbReference type="AlphaFoldDB" id="A0A642VCB5"/>
<accession>A0A642VCB5</accession>
<name>A0A642VCB5_9ASCO</name>
<evidence type="ECO:0000313" key="4">
    <source>
        <dbReference type="EMBL" id="KAA8916225.1"/>
    </source>
</evidence>
<keyword evidence="1" id="KW-0472">Membrane</keyword>
<comment type="caution">
    <text evidence="4">The sequence shown here is derived from an EMBL/GenBank/DDBJ whole genome shotgun (WGS) entry which is preliminary data.</text>
</comment>
<proteinExistence type="predicted"/>
<dbReference type="PANTHER" id="PTHR43249:SF1">
    <property type="entry name" value="D-GLUCOSIDE 3-DEHYDROGENASE"/>
    <property type="match status" value="1"/>
</dbReference>
<gene>
    <name evidence="4" type="ORF">TRICI_001622</name>
</gene>
<protein>
    <recommendedName>
        <fullName evidence="6">Gfo/Idh/MocA-like oxidoreductase N-terminal domain-containing protein</fullName>
    </recommendedName>
</protein>
<evidence type="ECO:0000313" key="5">
    <source>
        <dbReference type="Proteomes" id="UP000761534"/>
    </source>
</evidence>
<evidence type="ECO:0000259" key="3">
    <source>
        <dbReference type="Pfam" id="PF08635"/>
    </source>
</evidence>
<dbReference type="Pfam" id="PF01408">
    <property type="entry name" value="GFO_IDH_MocA"/>
    <property type="match status" value="1"/>
</dbReference>
<dbReference type="GO" id="GO:0000166">
    <property type="term" value="F:nucleotide binding"/>
    <property type="evidence" value="ECO:0007669"/>
    <property type="project" value="InterPro"/>
</dbReference>
<keyword evidence="1" id="KW-0812">Transmembrane</keyword>
<dbReference type="InterPro" id="IPR052515">
    <property type="entry name" value="Gfo/Idh/MocA_Oxidoreductase"/>
</dbReference>
<evidence type="ECO:0008006" key="6">
    <source>
        <dbReference type="Google" id="ProtNLM"/>
    </source>
</evidence>
<dbReference type="Proteomes" id="UP000761534">
    <property type="component" value="Unassembled WGS sequence"/>
</dbReference>
<organism evidence="4 5">
    <name type="scientific">Trichomonascus ciferrii</name>
    <dbReference type="NCBI Taxonomy" id="44093"/>
    <lineage>
        <taxon>Eukaryota</taxon>
        <taxon>Fungi</taxon>
        <taxon>Dikarya</taxon>
        <taxon>Ascomycota</taxon>
        <taxon>Saccharomycotina</taxon>
        <taxon>Dipodascomycetes</taxon>
        <taxon>Dipodascales</taxon>
        <taxon>Trichomonascaceae</taxon>
        <taxon>Trichomonascus</taxon>
        <taxon>Trichomonascus ciferrii complex</taxon>
    </lineage>
</organism>
<dbReference type="Gene3D" id="3.40.50.720">
    <property type="entry name" value="NAD(P)-binding Rossmann-like Domain"/>
    <property type="match status" value="1"/>
</dbReference>
<reference evidence="4" key="1">
    <citation type="journal article" date="2019" name="G3 (Bethesda)">
        <title>Genome Assemblies of Two Rare Opportunistic Yeast Pathogens: Diutina rugosa (syn. Candida rugosa) and Trichomonascus ciferrii (syn. Candida ciferrii).</title>
        <authorList>
            <person name="Mixao V."/>
            <person name="Saus E."/>
            <person name="Hansen A.P."/>
            <person name="Lass-Florl C."/>
            <person name="Gabaldon T."/>
        </authorList>
    </citation>
    <scope>NUCLEOTIDE SEQUENCE</scope>
    <source>
        <strain evidence="4">CBS 4856</strain>
    </source>
</reference>
<evidence type="ECO:0000259" key="2">
    <source>
        <dbReference type="Pfam" id="PF01408"/>
    </source>
</evidence>
<dbReference type="SUPFAM" id="SSF51735">
    <property type="entry name" value="NAD(P)-binding Rossmann-fold domains"/>
    <property type="match status" value="1"/>
</dbReference>
<feature type="domain" description="Gfo/Idh/MocA-like oxidoreductase N-terminal" evidence="2">
    <location>
        <begin position="6"/>
        <end position="149"/>
    </location>
</feature>
<dbReference type="VEuPathDB" id="FungiDB:TRICI_001622"/>
<dbReference type="PANTHER" id="PTHR43249">
    <property type="entry name" value="UDP-N-ACETYL-2-AMINO-2-DEOXY-D-GLUCURONATE OXIDASE"/>
    <property type="match status" value="1"/>
</dbReference>
<keyword evidence="1" id="KW-1133">Transmembrane helix</keyword>
<dbReference type="InterPro" id="IPR013944">
    <property type="entry name" value="OxRdtase_put_C"/>
</dbReference>
<dbReference type="InterPro" id="IPR000683">
    <property type="entry name" value="Gfo/Idh/MocA-like_OxRdtase_N"/>
</dbReference>
<dbReference type="InterPro" id="IPR036291">
    <property type="entry name" value="NAD(P)-bd_dom_sf"/>
</dbReference>
<dbReference type="Pfam" id="PF08635">
    <property type="entry name" value="ox_reductase_C"/>
    <property type="match status" value="1"/>
</dbReference>